<feature type="transmembrane region" description="Helical" evidence="5">
    <location>
        <begin position="219"/>
        <end position="242"/>
    </location>
</feature>
<evidence type="ECO:0000256" key="3">
    <source>
        <dbReference type="ARBA" id="ARBA00022989"/>
    </source>
</evidence>
<feature type="transmembrane region" description="Helical" evidence="5">
    <location>
        <begin position="254"/>
        <end position="273"/>
    </location>
</feature>
<feature type="transmembrane region" description="Helical" evidence="5">
    <location>
        <begin position="181"/>
        <end position="199"/>
    </location>
</feature>
<feature type="transmembrane region" description="Helical" evidence="5">
    <location>
        <begin position="310"/>
        <end position="328"/>
    </location>
</feature>
<dbReference type="EMBL" id="JBHLZF010000001">
    <property type="protein sequence ID" value="MFB9896523.1"/>
    <property type="molecule type" value="Genomic_DNA"/>
</dbReference>
<dbReference type="PANTHER" id="PTHR10846">
    <property type="entry name" value="SODIUM/POTASSIUM/CALCIUM EXCHANGER"/>
    <property type="match status" value="1"/>
</dbReference>
<evidence type="ECO:0000256" key="2">
    <source>
        <dbReference type="ARBA" id="ARBA00022692"/>
    </source>
</evidence>
<feature type="transmembrane region" description="Helical" evidence="5">
    <location>
        <begin position="142"/>
        <end position="160"/>
    </location>
</feature>
<dbReference type="InterPro" id="IPR044880">
    <property type="entry name" value="NCX_ion-bd_dom_sf"/>
</dbReference>
<dbReference type="InterPro" id="IPR004837">
    <property type="entry name" value="NaCa_Exmemb"/>
</dbReference>
<feature type="domain" description="Sodium/calcium exchanger membrane region" evidence="6">
    <location>
        <begin position="186"/>
        <end position="325"/>
    </location>
</feature>
<name>A0ABV5ZIG5_9BACT</name>
<evidence type="ECO:0000256" key="5">
    <source>
        <dbReference type="SAM" id="Phobius"/>
    </source>
</evidence>
<dbReference type="Gene3D" id="1.20.1420.30">
    <property type="entry name" value="NCX, central ion-binding region"/>
    <property type="match status" value="1"/>
</dbReference>
<evidence type="ECO:0000313" key="7">
    <source>
        <dbReference type="EMBL" id="MFB9896523.1"/>
    </source>
</evidence>
<feature type="transmembrane region" description="Helical" evidence="5">
    <location>
        <begin position="91"/>
        <end position="110"/>
    </location>
</feature>
<dbReference type="Proteomes" id="UP001589688">
    <property type="component" value="Unassembled WGS sequence"/>
</dbReference>
<evidence type="ECO:0000256" key="4">
    <source>
        <dbReference type="ARBA" id="ARBA00023136"/>
    </source>
</evidence>
<dbReference type="NCBIfam" id="TIGR00367">
    <property type="entry name" value="calcium/sodium antiporter"/>
    <property type="match status" value="1"/>
</dbReference>
<protein>
    <submittedName>
        <fullName evidence="7">Calcium/sodium antiporter</fullName>
    </submittedName>
</protein>
<comment type="subcellular location">
    <subcellularLocation>
        <location evidence="1">Membrane</location>
        <topology evidence="1">Multi-pass membrane protein</topology>
    </subcellularLocation>
</comment>
<dbReference type="PANTHER" id="PTHR10846:SF8">
    <property type="entry name" value="INNER MEMBRANE PROTEIN YRBG"/>
    <property type="match status" value="1"/>
</dbReference>
<proteinExistence type="predicted"/>
<sequence length="329" mass="34609">MYTLVLFSMVPQQMWLQVLILVAGIAVVLEGADLLTKGAVGLAERMGIPQIVIGLTIVAMGTSMPEFFVSLMSAINGTPDLAVGNVVGSNIFNALLIVGCAAVVAPITILRTTVRKDIPFALVASVVLLMMCLDGNVNRLDALLLLALFLIFMTITLRGARQDGVEQGENKETGPANPPMHPLKVVTLLTVGLAALILGSDVFVDNASAVARTLGVSDAIIGLTIVACGTSMPELATSVVAASRGNSGIAIGNVLGSNVFNILLILGITGMVSPMVMQGITQTDLSVMVVSMILLWLFSFTKLRIERWEGAVLTLAFVGYMTYLIGYTV</sequence>
<gene>
    <name evidence="7" type="ORF">ACFFK8_01465</name>
</gene>
<evidence type="ECO:0000256" key="1">
    <source>
        <dbReference type="ARBA" id="ARBA00004141"/>
    </source>
</evidence>
<dbReference type="Gene3D" id="6.10.280.80">
    <property type="entry name" value="NCX, peripheral helical region"/>
    <property type="match status" value="1"/>
</dbReference>
<comment type="caution">
    <text evidence="7">The sequence shown here is derived from an EMBL/GenBank/DDBJ whole genome shotgun (WGS) entry which is preliminary data.</text>
</comment>
<reference evidence="7 8" key="1">
    <citation type="submission" date="2024-09" db="EMBL/GenBank/DDBJ databases">
        <authorList>
            <person name="Sun Q."/>
            <person name="Mori K."/>
        </authorList>
    </citation>
    <scope>NUCLEOTIDE SEQUENCE [LARGE SCALE GENOMIC DNA]</scope>
    <source>
        <strain evidence="7 8">ATCC 51272</strain>
    </source>
</reference>
<keyword evidence="3 5" id="KW-1133">Transmembrane helix</keyword>
<feature type="transmembrane region" description="Helical" evidence="5">
    <location>
        <begin position="117"/>
        <end position="136"/>
    </location>
</feature>
<feature type="domain" description="Sodium/calcium exchanger membrane region" evidence="6">
    <location>
        <begin position="18"/>
        <end position="156"/>
    </location>
</feature>
<keyword evidence="8" id="KW-1185">Reference proteome</keyword>
<feature type="transmembrane region" description="Helical" evidence="5">
    <location>
        <begin position="47"/>
        <end position="71"/>
    </location>
</feature>
<keyword evidence="2 5" id="KW-0812">Transmembrane</keyword>
<dbReference type="RefSeq" id="WP_044248685.1">
    <property type="nucleotide sequence ID" value="NZ_JADU01000011.1"/>
</dbReference>
<keyword evidence="4 5" id="KW-0472">Membrane</keyword>
<dbReference type="Pfam" id="PF01699">
    <property type="entry name" value="Na_Ca_ex"/>
    <property type="match status" value="2"/>
</dbReference>
<dbReference type="InterPro" id="IPR004481">
    <property type="entry name" value="K/Na/Ca-exchanger"/>
</dbReference>
<feature type="transmembrane region" description="Helical" evidence="5">
    <location>
        <begin position="14"/>
        <end position="35"/>
    </location>
</feature>
<evidence type="ECO:0000313" key="8">
    <source>
        <dbReference type="Proteomes" id="UP001589688"/>
    </source>
</evidence>
<evidence type="ECO:0000259" key="6">
    <source>
        <dbReference type="Pfam" id="PF01699"/>
    </source>
</evidence>
<organism evidence="7 8">
    <name type="scientific">Hallella seregens ATCC 51272</name>
    <dbReference type="NCBI Taxonomy" id="1336250"/>
    <lineage>
        <taxon>Bacteria</taxon>
        <taxon>Pseudomonadati</taxon>
        <taxon>Bacteroidota</taxon>
        <taxon>Bacteroidia</taxon>
        <taxon>Bacteroidales</taxon>
        <taxon>Prevotellaceae</taxon>
        <taxon>Hallella</taxon>
    </lineage>
</organism>
<accession>A0ABV5ZIG5</accession>
<feature type="transmembrane region" description="Helical" evidence="5">
    <location>
        <begin position="279"/>
        <end position="298"/>
    </location>
</feature>